<evidence type="ECO:0000256" key="9">
    <source>
        <dbReference type="SAM" id="MobiDB-lite"/>
    </source>
</evidence>
<dbReference type="GO" id="GO:0006281">
    <property type="term" value="P:DNA repair"/>
    <property type="evidence" value="ECO:0007669"/>
    <property type="project" value="UniProtKB-KW"/>
</dbReference>
<evidence type="ECO:0000256" key="3">
    <source>
        <dbReference type="ARBA" id="ARBA00022801"/>
    </source>
</evidence>
<dbReference type="CDD" id="cd04488">
    <property type="entry name" value="RecG_wedge_OBF"/>
    <property type="match status" value="1"/>
</dbReference>
<dbReference type="Gene3D" id="2.40.50.140">
    <property type="entry name" value="Nucleic acid-binding proteins"/>
    <property type="match status" value="1"/>
</dbReference>
<dbReference type="CDD" id="cd01038">
    <property type="entry name" value="Endonuclease_DUF559"/>
    <property type="match status" value="1"/>
</dbReference>
<keyword evidence="4 12" id="KW-0347">Helicase</keyword>
<dbReference type="GO" id="GO:0005524">
    <property type="term" value="F:ATP binding"/>
    <property type="evidence" value="ECO:0007669"/>
    <property type="project" value="UniProtKB-KW"/>
</dbReference>
<dbReference type="SMART" id="SM00490">
    <property type="entry name" value="HELICc"/>
    <property type="match status" value="1"/>
</dbReference>
<evidence type="ECO:0000259" key="11">
    <source>
        <dbReference type="PROSITE" id="PS51194"/>
    </source>
</evidence>
<keyword evidence="3" id="KW-0378">Hydrolase</keyword>
<dbReference type="GO" id="GO:0003678">
    <property type="term" value="F:DNA helicase activity"/>
    <property type="evidence" value="ECO:0007669"/>
    <property type="project" value="TreeGrafter"/>
</dbReference>
<dbReference type="SUPFAM" id="SSF50249">
    <property type="entry name" value="Nucleic acid-binding proteins"/>
    <property type="match status" value="1"/>
</dbReference>
<evidence type="ECO:0000256" key="4">
    <source>
        <dbReference type="ARBA" id="ARBA00022806"/>
    </source>
</evidence>
<dbReference type="GO" id="GO:0003677">
    <property type="term" value="F:DNA binding"/>
    <property type="evidence" value="ECO:0007669"/>
    <property type="project" value="UniProtKB-KW"/>
</dbReference>
<dbReference type="InterPro" id="IPR012340">
    <property type="entry name" value="NA-bd_OB-fold"/>
</dbReference>
<evidence type="ECO:0000256" key="1">
    <source>
        <dbReference type="ARBA" id="ARBA00022741"/>
    </source>
</evidence>
<dbReference type="PANTHER" id="PTHR47964">
    <property type="entry name" value="ATP-DEPENDENT DNA HELICASE HOMOLOG RECG, CHLOROPLASTIC"/>
    <property type="match status" value="1"/>
</dbReference>
<organism evidence="12 13">
    <name type="scientific">Winogradskyella jejuensis</name>
    <dbReference type="NCBI Taxonomy" id="1089305"/>
    <lineage>
        <taxon>Bacteria</taxon>
        <taxon>Pseudomonadati</taxon>
        <taxon>Bacteroidota</taxon>
        <taxon>Flavobacteriia</taxon>
        <taxon>Flavobacteriales</taxon>
        <taxon>Flavobacteriaceae</taxon>
        <taxon>Winogradskyella</taxon>
    </lineage>
</organism>
<dbReference type="SUPFAM" id="SSF52980">
    <property type="entry name" value="Restriction endonuclease-like"/>
    <property type="match status" value="1"/>
</dbReference>
<dbReference type="Pfam" id="PF17191">
    <property type="entry name" value="RecG_wedge"/>
    <property type="match status" value="1"/>
</dbReference>
<feature type="domain" description="Helicase C-terminal" evidence="11">
    <location>
        <begin position="618"/>
        <end position="785"/>
    </location>
</feature>
<dbReference type="InterPro" id="IPR045562">
    <property type="entry name" value="RecG_dom3_C"/>
</dbReference>
<dbReference type="InterPro" id="IPR033454">
    <property type="entry name" value="RecG_wedge"/>
</dbReference>
<feature type="region of interest" description="Disordered" evidence="9">
    <location>
        <begin position="409"/>
        <end position="434"/>
    </location>
</feature>
<dbReference type="Pfam" id="PF00271">
    <property type="entry name" value="Helicase_C"/>
    <property type="match status" value="1"/>
</dbReference>
<reference evidence="13" key="1">
    <citation type="submission" date="2016-11" db="EMBL/GenBank/DDBJ databases">
        <authorList>
            <person name="Varghese N."/>
            <person name="Submissions S."/>
        </authorList>
    </citation>
    <scope>NUCLEOTIDE SEQUENCE [LARGE SCALE GENOMIC DNA]</scope>
    <source>
        <strain evidence="13">DSM 25330</strain>
    </source>
</reference>
<dbReference type="Pfam" id="PF19833">
    <property type="entry name" value="RecG_dom3_C"/>
    <property type="match status" value="1"/>
</dbReference>
<dbReference type="Gene3D" id="3.40.960.10">
    <property type="entry name" value="VSR Endonuclease"/>
    <property type="match status" value="1"/>
</dbReference>
<proteinExistence type="predicted"/>
<dbReference type="Pfam" id="PF00270">
    <property type="entry name" value="DEAD"/>
    <property type="match status" value="1"/>
</dbReference>
<dbReference type="EMBL" id="FQWS01000002">
    <property type="protein sequence ID" value="SHH65687.1"/>
    <property type="molecule type" value="Genomic_DNA"/>
</dbReference>
<dbReference type="InterPro" id="IPR047112">
    <property type="entry name" value="RecG/Mfd"/>
</dbReference>
<accession>A0A1M5URJ9</accession>
<evidence type="ECO:0000313" key="13">
    <source>
        <dbReference type="Proteomes" id="UP000184522"/>
    </source>
</evidence>
<evidence type="ECO:0000256" key="2">
    <source>
        <dbReference type="ARBA" id="ARBA00022763"/>
    </source>
</evidence>
<keyword evidence="2" id="KW-0227">DNA damage</keyword>
<feature type="domain" description="Helicase ATP-binding" evidence="10">
    <location>
        <begin position="284"/>
        <end position="599"/>
    </location>
</feature>
<evidence type="ECO:0000259" key="10">
    <source>
        <dbReference type="PROSITE" id="PS51192"/>
    </source>
</evidence>
<keyword evidence="13" id="KW-1185">Reference proteome</keyword>
<dbReference type="SUPFAM" id="SSF52540">
    <property type="entry name" value="P-loop containing nucleoside triphosphate hydrolases"/>
    <property type="match status" value="3"/>
</dbReference>
<dbReference type="GO" id="GO:0016787">
    <property type="term" value="F:hydrolase activity"/>
    <property type="evidence" value="ECO:0007669"/>
    <property type="project" value="UniProtKB-KW"/>
</dbReference>
<dbReference type="PROSITE" id="PS51192">
    <property type="entry name" value="HELICASE_ATP_BIND_1"/>
    <property type="match status" value="1"/>
</dbReference>
<dbReference type="SMART" id="SM00487">
    <property type="entry name" value="DEXDc"/>
    <property type="match status" value="1"/>
</dbReference>
<dbReference type="InterPro" id="IPR027417">
    <property type="entry name" value="P-loop_NTPase"/>
</dbReference>
<dbReference type="InterPro" id="IPR011335">
    <property type="entry name" value="Restrct_endonuc-II-like"/>
</dbReference>
<dbReference type="InterPro" id="IPR001650">
    <property type="entry name" value="Helicase_C-like"/>
</dbReference>
<evidence type="ECO:0000256" key="7">
    <source>
        <dbReference type="ARBA" id="ARBA00023204"/>
    </source>
</evidence>
<evidence type="ECO:0000256" key="5">
    <source>
        <dbReference type="ARBA" id="ARBA00022840"/>
    </source>
</evidence>
<dbReference type="Pfam" id="PF04480">
    <property type="entry name" value="DUF559"/>
    <property type="match status" value="1"/>
</dbReference>
<evidence type="ECO:0000256" key="8">
    <source>
        <dbReference type="ARBA" id="ARBA00049819"/>
    </source>
</evidence>
<dbReference type="RefSeq" id="WP_073087068.1">
    <property type="nucleotide sequence ID" value="NZ_FQWS01000002.1"/>
</dbReference>
<dbReference type="CDD" id="cd17992">
    <property type="entry name" value="DEXHc_RecG"/>
    <property type="match status" value="1"/>
</dbReference>
<name>A0A1M5URJ9_9FLAO</name>
<evidence type="ECO:0000313" key="12">
    <source>
        <dbReference type="EMBL" id="SHH65687.1"/>
    </source>
</evidence>
<protein>
    <recommendedName>
        <fullName evidence="8">Probable DNA 3'-5' helicase RecG</fullName>
    </recommendedName>
</protein>
<dbReference type="InterPro" id="IPR011545">
    <property type="entry name" value="DEAD/DEAH_box_helicase_dom"/>
</dbReference>
<dbReference type="InterPro" id="IPR047216">
    <property type="entry name" value="Endonuclease_DUF559_bact"/>
</dbReference>
<dbReference type="PROSITE" id="PS51194">
    <property type="entry name" value="HELICASE_CTER"/>
    <property type="match status" value="1"/>
</dbReference>
<dbReference type="OrthoDB" id="9804325at2"/>
<sequence length="853" mass="98019">MSVNLQTPIDYLKGVGPNRADLLRSELGIKTYQDLLNLFPNRYIDRTRYYKINELQRNNAEVQVIGVITGFREVAQKRGKRLVADFKDDSGMMELVWFRGQKWIRESLKIGKPYVIFGRTNWFNGRYSMPHPETELLSEHEKNLRSSMQAIYPSTEKLSNKGVTNKVVSKIMQQLFLETKGRFVETLPDYILKDLKLLSKSEALFNIHFPKTPELLARAKFRLKFEELFYIQLQLILKNLIHKSKIKGLKFDKVGTYFNTFFNEHLPFDLTNAQKRVLKEIRLDLGSNAQMNRLLQGDVGSGKTIVAFMSMLMGLDNGFQCCLMAPTEILSVQHYNGLLELCKPLNISIEILTGSTKTSKRREIQENLENGNLQILVGTHALLEDKVKFKNLGLAIIDEQHRFGVAQRSKLWKKGPKKNSQSPPQSSQREEAKNVLKKYMTARPSTYKLMKELQQENKKNSTEAERILWECLRGKNLDFKFRRQHIIDEFIVDFVCLEKNLVIEVDGGYHNSIQQKEVDEIRTAILKDLGFKVIRFTNEEVIGNINSVLDKISRTLSKIPPLGENKGASIPPHILVMTATPIPRTLAMSVYGDLDISVIDELPAGRKPVKTVHRYDNNRLKVFRFIRDEIAKGRQIYVVYPLIQESEKMDYKDLMDGYESISREFPMPDYQISIVHGKMKPADKDYEMQRFAKGETQIMVATTVIEVGVNVPNASVMIIESAERFGLSQLHQLRGRVGRGAEQSYCILMTSHKLSNDSKTRLETMVRSNDGFEIAEVDLRLRGPGDIMGTQQSGVLNLRIADVVKDKDILQEARYHAKKVLNADPPLGLPEHKSILNTYREMSRYKNIWNYIS</sequence>
<dbReference type="PANTHER" id="PTHR47964:SF1">
    <property type="entry name" value="ATP-DEPENDENT DNA HELICASE HOMOLOG RECG, CHLOROPLASTIC"/>
    <property type="match status" value="1"/>
</dbReference>
<dbReference type="Proteomes" id="UP000184522">
    <property type="component" value="Unassembled WGS sequence"/>
</dbReference>
<dbReference type="InterPro" id="IPR007569">
    <property type="entry name" value="DUF559"/>
</dbReference>
<dbReference type="AlphaFoldDB" id="A0A1M5URJ9"/>
<feature type="compositionally biased region" description="Low complexity" evidence="9">
    <location>
        <begin position="418"/>
        <end position="427"/>
    </location>
</feature>
<dbReference type="Gene3D" id="3.40.50.300">
    <property type="entry name" value="P-loop containing nucleotide triphosphate hydrolases"/>
    <property type="match status" value="2"/>
</dbReference>
<keyword evidence="5" id="KW-0067">ATP-binding</keyword>
<gene>
    <name evidence="12" type="ORF">SAMN05444148_2579</name>
</gene>
<dbReference type="STRING" id="1089305.SAMN05444148_2579"/>
<evidence type="ECO:0000256" key="6">
    <source>
        <dbReference type="ARBA" id="ARBA00023125"/>
    </source>
</evidence>
<dbReference type="InterPro" id="IPR014001">
    <property type="entry name" value="Helicase_ATP-bd"/>
</dbReference>
<keyword evidence="6" id="KW-0238">DNA-binding</keyword>
<keyword evidence="1" id="KW-0547">Nucleotide-binding</keyword>
<keyword evidence="7" id="KW-0234">DNA repair</keyword>